<sequence>MAGLCEGGNEPPDSLKAICNWLFNDAVSTTRQFSVDEIGNSGMVFGDLRPRIRHRLPDIRITVGENLGKKRNQYKSLFRDNRHAFVMENLEMTFVVHCNSRPTTSTEAWLIETECRLRFSDRFAAKDVTQVYHVKVDLL</sequence>
<reference evidence="1 2" key="1">
    <citation type="journal article" date="2022" name="Allergy">
        <title>Genome assembly and annotation of Periplaneta americana reveal a comprehensive cockroach allergen profile.</title>
        <authorList>
            <person name="Wang L."/>
            <person name="Xiong Q."/>
            <person name="Saelim N."/>
            <person name="Wang L."/>
            <person name="Nong W."/>
            <person name="Wan A.T."/>
            <person name="Shi M."/>
            <person name="Liu X."/>
            <person name="Cao Q."/>
            <person name="Hui J.H.L."/>
            <person name="Sookrung N."/>
            <person name="Leung T.F."/>
            <person name="Tungtrongchitr A."/>
            <person name="Tsui S.K.W."/>
        </authorList>
    </citation>
    <scope>NUCLEOTIDE SEQUENCE [LARGE SCALE GENOMIC DNA]</scope>
    <source>
        <strain evidence="1">PWHHKU_190912</strain>
    </source>
</reference>
<protein>
    <submittedName>
        <fullName evidence="1">Uncharacterized protein</fullName>
    </submittedName>
</protein>
<keyword evidence="2" id="KW-1185">Reference proteome</keyword>
<evidence type="ECO:0000313" key="2">
    <source>
        <dbReference type="Proteomes" id="UP001148838"/>
    </source>
</evidence>
<name>A0ABQ8TV65_PERAM</name>
<dbReference type="Proteomes" id="UP001148838">
    <property type="component" value="Unassembled WGS sequence"/>
</dbReference>
<proteinExistence type="predicted"/>
<comment type="caution">
    <text evidence="1">The sequence shown here is derived from an EMBL/GenBank/DDBJ whole genome shotgun (WGS) entry which is preliminary data.</text>
</comment>
<gene>
    <name evidence="1" type="ORF">ANN_01428</name>
</gene>
<evidence type="ECO:0000313" key="1">
    <source>
        <dbReference type="EMBL" id="KAJ4450021.1"/>
    </source>
</evidence>
<dbReference type="EMBL" id="JAJSOF020000003">
    <property type="protein sequence ID" value="KAJ4450021.1"/>
    <property type="molecule type" value="Genomic_DNA"/>
</dbReference>
<organism evidence="1 2">
    <name type="scientific">Periplaneta americana</name>
    <name type="common">American cockroach</name>
    <name type="synonym">Blatta americana</name>
    <dbReference type="NCBI Taxonomy" id="6978"/>
    <lineage>
        <taxon>Eukaryota</taxon>
        <taxon>Metazoa</taxon>
        <taxon>Ecdysozoa</taxon>
        <taxon>Arthropoda</taxon>
        <taxon>Hexapoda</taxon>
        <taxon>Insecta</taxon>
        <taxon>Pterygota</taxon>
        <taxon>Neoptera</taxon>
        <taxon>Polyneoptera</taxon>
        <taxon>Dictyoptera</taxon>
        <taxon>Blattodea</taxon>
        <taxon>Blattoidea</taxon>
        <taxon>Blattidae</taxon>
        <taxon>Blattinae</taxon>
        <taxon>Periplaneta</taxon>
    </lineage>
</organism>
<accession>A0ABQ8TV65</accession>